<dbReference type="Pfam" id="PF14076">
    <property type="entry name" value="DUF4258"/>
    <property type="match status" value="1"/>
</dbReference>
<sequence>MEVVFTNHALERMKKYDFPSTLVLESLENPDRIELSNNKRKIAQKRLNGYVLRVIYEENRNLYTIITVYRAKRERYEI</sequence>
<protein>
    <submittedName>
        <fullName evidence="1">DUF4258 domain-containing protein</fullName>
    </submittedName>
</protein>
<evidence type="ECO:0000313" key="1">
    <source>
        <dbReference type="EMBL" id="MBS3062169.1"/>
    </source>
</evidence>
<dbReference type="InterPro" id="IPR025354">
    <property type="entry name" value="DUF4258"/>
</dbReference>
<dbReference type="EMBL" id="JAGVWC010000013">
    <property type="protein sequence ID" value="MBS3062169.1"/>
    <property type="molecule type" value="Genomic_DNA"/>
</dbReference>
<accession>A0A8T4L9E0</accession>
<proteinExistence type="predicted"/>
<evidence type="ECO:0000313" key="2">
    <source>
        <dbReference type="Proteomes" id="UP000675968"/>
    </source>
</evidence>
<dbReference type="Proteomes" id="UP000675968">
    <property type="component" value="Unassembled WGS sequence"/>
</dbReference>
<reference evidence="1" key="2">
    <citation type="submission" date="2021-05" db="EMBL/GenBank/DDBJ databases">
        <title>Protein family content uncovers lineage relationships and bacterial pathway maintenance mechanisms in DPANN archaea.</title>
        <authorList>
            <person name="Castelle C.J."/>
            <person name="Meheust R."/>
            <person name="Jaffe A.L."/>
            <person name="Seitz K."/>
            <person name="Gong X."/>
            <person name="Baker B.J."/>
            <person name="Banfield J.F."/>
        </authorList>
    </citation>
    <scope>NUCLEOTIDE SEQUENCE</scope>
    <source>
        <strain evidence="1">RIFCSPLOWO2_01_FULL_AR10_48_17</strain>
    </source>
</reference>
<comment type="caution">
    <text evidence="1">The sequence shown here is derived from an EMBL/GenBank/DDBJ whole genome shotgun (WGS) entry which is preliminary data.</text>
</comment>
<dbReference type="AlphaFoldDB" id="A0A8T4L9E0"/>
<reference evidence="1" key="1">
    <citation type="submission" date="2021-03" db="EMBL/GenBank/DDBJ databases">
        <authorList>
            <person name="Jaffe A."/>
        </authorList>
    </citation>
    <scope>NUCLEOTIDE SEQUENCE</scope>
    <source>
        <strain evidence="1">RIFCSPLOWO2_01_FULL_AR10_48_17</strain>
    </source>
</reference>
<name>A0A8T4L9E0_9ARCH</name>
<gene>
    <name evidence="1" type="ORF">J4215_06310</name>
</gene>
<organism evidence="1 2">
    <name type="scientific">Candidatus Iainarchaeum sp</name>
    <dbReference type="NCBI Taxonomy" id="3101447"/>
    <lineage>
        <taxon>Archaea</taxon>
        <taxon>Candidatus Iainarchaeota</taxon>
        <taxon>Candidatus Iainarchaeia</taxon>
        <taxon>Candidatus Iainarchaeales</taxon>
        <taxon>Candidatus Iainarchaeaceae</taxon>
        <taxon>Candidatus Iainarchaeum</taxon>
    </lineage>
</organism>